<keyword evidence="2 4" id="KW-0808">Transferase</keyword>
<evidence type="ECO:0000313" key="4">
    <source>
        <dbReference type="EMBL" id="CUS01959.2"/>
    </source>
</evidence>
<dbReference type="Pfam" id="PF13692">
    <property type="entry name" value="Glyco_trans_1_4"/>
    <property type="match status" value="1"/>
</dbReference>
<dbReference type="Proteomes" id="UP000215027">
    <property type="component" value="Chromosome I"/>
</dbReference>
<evidence type="ECO:0000259" key="3">
    <source>
        <dbReference type="Pfam" id="PF13579"/>
    </source>
</evidence>
<organism evidence="4 5">
    <name type="scientific">Candidatus Promineifilum breve</name>
    <dbReference type="NCBI Taxonomy" id="1806508"/>
    <lineage>
        <taxon>Bacteria</taxon>
        <taxon>Bacillati</taxon>
        <taxon>Chloroflexota</taxon>
        <taxon>Ardenticatenia</taxon>
        <taxon>Candidatus Promineifilales</taxon>
        <taxon>Candidatus Promineifilaceae</taxon>
        <taxon>Candidatus Promineifilum</taxon>
    </lineage>
</organism>
<dbReference type="GO" id="GO:0016757">
    <property type="term" value="F:glycosyltransferase activity"/>
    <property type="evidence" value="ECO:0007669"/>
    <property type="project" value="UniProtKB-KW"/>
</dbReference>
<dbReference type="SUPFAM" id="SSF53756">
    <property type="entry name" value="UDP-Glycosyltransferase/glycogen phosphorylase"/>
    <property type="match status" value="1"/>
</dbReference>
<sequence>MSHAPTRVAILSSVHLALDNRVFYREARTLAGAGYDVTLIAVHERDEERDGIHIRALPRVARSRRPLLWRALARLAVASGADVFQIHDPELLLVTPYLRRATGRPTIYDIHEANADFIAVKDYLPAPIRHPLSSAFRVLEPRLVRGESGLIFADDAIAADFAAYNGPKTTLFNFPGEDLIRRGAQSDRTGERAPVILYLGGLERNRGSDLMIEAFAQVAARLPAARLLIVGHFMPPELEDEVRAAAAARGIGQAVEITGRVPFAAIGDYLQRAAVGWVPWQPIAKNRKNIPTKLFEYMAFGLPVVSSDLPSTRPFVTHGDNGLLAAAADPAAHAAALLELLTDAPAAARMGESGRQLVATRFNWAAMEGRLLGLYEAVLRGRKGAS</sequence>
<dbReference type="RefSeq" id="WP_162292416.1">
    <property type="nucleotide sequence ID" value="NZ_LN890655.1"/>
</dbReference>
<keyword evidence="5" id="KW-1185">Reference proteome</keyword>
<dbReference type="CDD" id="cd03801">
    <property type="entry name" value="GT4_PimA-like"/>
    <property type="match status" value="1"/>
</dbReference>
<dbReference type="Pfam" id="PF13579">
    <property type="entry name" value="Glyco_trans_4_4"/>
    <property type="match status" value="1"/>
</dbReference>
<evidence type="ECO:0000256" key="2">
    <source>
        <dbReference type="ARBA" id="ARBA00022679"/>
    </source>
</evidence>
<proteinExistence type="predicted"/>
<keyword evidence="1" id="KW-0328">Glycosyltransferase</keyword>
<evidence type="ECO:0000256" key="1">
    <source>
        <dbReference type="ARBA" id="ARBA00022676"/>
    </source>
</evidence>
<dbReference type="KEGG" id="pbf:CFX0092_A0078"/>
<dbReference type="PANTHER" id="PTHR12526">
    <property type="entry name" value="GLYCOSYLTRANSFERASE"/>
    <property type="match status" value="1"/>
</dbReference>
<reference evidence="4" key="1">
    <citation type="submission" date="2016-01" db="EMBL/GenBank/DDBJ databases">
        <authorList>
            <person name="Mcilroy J.S."/>
            <person name="Karst M S."/>
            <person name="Albertsen M."/>
        </authorList>
    </citation>
    <scope>NUCLEOTIDE SEQUENCE</scope>
    <source>
        <strain evidence="4">Cfx-K</strain>
    </source>
</reference>
<accession>A0A160SZ34</accession>
<dbReference type="PANTHER" id="PTHR12526:SF629">
    <property type="entry name" value="TEICHURONIC ACID BIOSYNTHESIS GLYCOSYLTRANSFERASE TUAH-RELATED"/>
    <property type="match status" value="1"/>
</dbReference>
<name>A0A160SZ34_9CHLR</name>
<dbReference type="Gene3D" id="3.40.50.2000">
    <property type="entry name" value="Glycogen Phosphorylase B"/>
    <property type="match status" value="2"/>
</dbReference>
<dbReference type="InterPro" id="IPR028098">
    <property type="entry name" value="Glyco_trans_4-like_N"/>
</dbReference>
<feature type="domain" description="Glycosyltransferase subfamily 4-like N-terminal" evidence="3">
    <location>
        <begin position="21"/>
        <end position="169"/>
    </location>
</feature>
<protein>
    <submittedName>
        <fullName evidence="4">Glycosyl transferase family 1</fullName>
    </submittedName>
</protein>
<evidence type="ECO:0000313" key="5">
    <source>
        <dbReference type="Proteomes" id="UP000215027"/>
    </source>
</evidence>
<dbReference type="EMBL" id="LN890655">
    <property type="protein sequence ID" value="CUS01959.2"/>
    <property type="molecule type" value="Genomic_DNA"/>
</dbReference>
<dbReference type="AlphaFoldDB" id="A0A160SZ34"/>
<gene>
    <name evidence="4" type="ORF">CFX0092_A0078</name>
</gene>